<dbReference type="AlphaFoldDB" id="A0A8J1KKT6"/>
<feature type="region of interest" description="Disordered" evidence="2">
    <location>
        <begin position="220"/>
        <end position="243"/>
    </location>
</feature>
<dbReference type="Gene3D" id="2.30.30.40">
    <property type="entry name" value="SH3 Domains"/>
    <property type="match status" value="2"/>
</dbReference>
<organism evidence="4 5">
    <name type="scientific">Xenopus laevis</name>
    <name type="common">African clawed frog</name>
    <dbReference type="NCBI Taxonomy" id="8355"/>
    <lineage>
        <taxon>Eukaryota</taxon>
        <taxon>Metazoa</taxon>
        <taxon>Chordata</taxon>
        <taxon>Craniata</taxon>
        <taxon>Vertebrata</taxon>
        <taxon>Euteleostomi</taxon>
        <taxon>Amphibia</taxon>
        <taxon>Batrachia</taxon>
        <taxon>Anura</taxon>
        <taxon>Pipoidea</taxon>
        <taxon>Pipidae</taxon>
        <taxon>Xenopodinae</taxon>
        <taxon>Xenopus</taxon>
        <taxon>Xenopus</taxon>
    </lineage>
</organism>
<evidence type="ECO:0000313" key="5">
    <source>
        <dbReference type="RefSeq" id="XP_041417343.1"/>
    </source>
</evidence>
<dbReference type="SUPFAM" id="SSF50044">
    <property type="entry name" value="SH3-domain"/>
    <property type="match status" value="2"/>
</dbReference>
<evidence type="ECO:0000259" key="3">
    <source>
        <dbReference type="Pfam" id="PF14603"/>
    </source>
</evidence>
<evidence type="ECO:0000313" key="4">
    <source>
        <dbReference type="Proteomes" id="UP000186698"/>
    </source>
</evidence>
<reference evidence="5" key="1">
    <citation type="submission" date="2025-08" db="UniProtKB">
        <authorList>
            <consortium name="RefSeq"/>
        </authorList>
    </citation>
    <scope>IDENTIFICATION</scope>
    <source>
        <strain evidence="5">J_2021</strain>
        <tissue evidence="5">Erythrocytes</tissue>
    </source>
</reference>
<dbReference type="PANTHER" id="PTHR16830">
    <property type="entry name" value="SH2 CONTAINING ADAPTOR PRAM-1 RELATED"/>
    <property type="match status" value="1"/>
</dbReference>
<keyword evidence="1" id="KW-0597">Phosphoprotein</keyword>
<dbReference type="InterPro" id="IPR036028">
    <property type="entry name" value="SH3-like_dom_sf"/>
</dbReference>
<feature type="compositionally biased region" description="Low complexity" evidence="2">
    <location>
        <begin position="171"/>
        <end position="181"/>
    </location>
</feature>
<feature type="domain" description="Helically-extended SH3" evidence="3">
    <location>
        <begin position="699"/>
        <end position="764"/>
    </location>
</feature>
<name>A0A8J1KKT6_XENLA</name>
<dbReference type="GO" id="GO:0050852">
    <property type="term" value="P:T cell receptor signaling pathway"/>
    <property type="evidence" value="ECO:0000318"/>
    <property type="project" value="GO_Central"/>
</dbReference>
<evidence type="ECO:0000256" key="2">
    <source>
        <dbReference type="SAM" id="MobiDB-lite"/>
    </source>
</evidence>
<protein>
    <submittedName>
        <fullName evidence="5">FYN-binding protein 1-like isoform X1</fullName>
    </submittedName>
</protein>
<dbReference type="PANTHER" id="PTHR16830:SF23">
    <property type="entry name" value="FYN BINDING PROTEIN 2"/>
    <property type="match status" value="1"/>
</dbReference>
<dbReference type="GO" id="GO:0072659">
    <property type="term" value="P:protein localization to plasma membrane"/>
    <property type="evidence" value="ECO:0000318"/>
    <property type="project" value="GO_Central"/>
</dbReference>
<evidence type="ECO:0000256" key="1">
    <source>
        <dbReference type="ARBA" id="ARBA00022553"/>
    </source>
</evidence>
<dbReference type="RefSeq" id="XP_041417343.1">
    <property type="nucleotide sequence ID" value="XM_041561409.1"/>
</dbReference>
<dbReference type="GO" id="GO:0005886">
    <property type="term" value="C:plasma membrane"/>
    <property type="evidence" value="ECO:0000318"/>
    <property type="project" value="GO_Central"/>
</dbReference>
<dbReference type="InterPro" id="IPR029294">
    <property type="entry name" value="hSH3"/>
</dbReference>
<dbReference type="Proteomes" id="UP000186698">
    <property type="component" value="Chromosome 4S"/>
</dbReference>
<dbReference type="GeneID" id="108715540"/>
<dbReference type="GO" id="GO:0007229">
    <property type="term" value="P:integrin-mediated signaling pathway"/>
    <property type="evidence" value="ECO:0000318"/>
    <property type="project" value="GO_Central"/>
</dbReference>
<feature type="domain" description="Helically-extended SH3" evidence="3">
    <location>
        <begin position="527"/>
        <end position="603"/>
    </location>
</feature>
<dbReference type="InterPro" id="IPR043443">
    <property type="entry name" value="FYB1/2-like"/>
</dbReference>
<proteinExistence type="predicted"/>
<accession>A0A8J1KKT6</accession>
<dbReference type="Pfam" id="PF14603">
    <property type="entry name" value="hSH3"/>
    <property type="match status" value="2"/>
</dbReference>
<keyword evidence="4" id="KW-1185">Reference proteome</keyword>
<feature type="region of interest" description="Disordered" evidence="2">
    <location>
        <begin position="140"/>
        <end position="191"/>
    </location>
</feature>
<sequence length="775" mass="86346">MIMENTYVTFLDDHSTQESLPSLCKKNFHAPSNIFRSNSILAYNSVLSELTSKGRNPPLVLNKPAIPKRLNQQKVQPSETNGIIHCVNIGNSPEAPKELSDPNDKSKVNSMKCKKIFKQTIAITDEAVKYENMKPLFRRLPDTTWPPVPPCTPQAAGSSPKEQNEGEVKSSSHPHPNTSSTGISYYPPWAKGNSPGPQKDLFVFPRIKPEIMRKPRNFQGGVAVLPPSPPQATIPKSTSINDDTYKTADLNMAKEREEIPVQNHDVNIIKAAVLPPSPPQVTIPESISEETLETADLNMAKEWEQVPVRDYDTSSNMSSFFGDNCLSAQSKDSVTADVRSEAKLDELPVKQAIMPVKQKKRNAPRIKSLPFINSLKPPKKPPRPTHVDLSRFHRNIIQITGSQEAQKPDAVLSTGTYETSMCLSEVVAYDDTVKQVSPEEEVIDLSQKEDSGYDDACGLSSSSIYEPDPDSGCCSPDAAIKIYENHWDDQQYRSDYADDVKYINSTETSKKKPKPKDGKIYKKQLDFRKKYKISGSENAFYSTTATEDYKGGKDMLSLKKGHNIEIIEIMDCPAGMWLAKNEEGNYGFISVSSVNVKQEHLIYLSQPLQQDSQYDDVGHLRECGTSLGASFTSDGYADMSVDTWDEISVKSAGKSTSAATDSYEFPNENEFYSTTITAIDKKGAKQKKKIKPSKQEREFREKFKYTKDIVVLKVAVVNKMAPRSAKSKSDLSVKPGEKLEVIDNADENKVICRNAAGKYGHVAVERLDFIYNVFS</sequence>
<dbReference type="OrthoDB" id="5986624at2759"/>
<gene>
    <name evidence="5" type="primary">LOC108715540</name>
</gene>